<evidence type="ECO:0000313" key="1">
    <source>
        <dbReference type="EMBL" id="KAH6923355.1"/>
    </source>
</evidence>
<protein>
    <submittedName>
        <fullName evidence="1">Uncharacterized protein</fullName>
    </submittedName>
</protein>
<keyword evidence="2" id="KW-1185">Reference proteome</keyword>
<evidence type="ECO:0000313" key="2">
    <source>
        <dbReference type="Proteomes" id="UP000821845"/>
    </source>
</evidence>
<name>A0ACB7RLS6_HYAAI</name>
<sequence>MAPPRIIRTPSEERALKNKRKEARQARIRAMTQEERDLARAKQAEQRRLRRQLAAVKAREAEARQRRRQDPALREKEAAERRARRADAAIQQCGNVRQKRGVSDV</sequence>
<proteinExistence type="predicted"/>
<dbReference type="Proteomes" id="UP000821845">
    <property type="component" value="Chromosome 8"/>
</dbReference>
<gene>
    <name evidence="1" type="ORF">HPB50_000440</name>
</gene>
<organism evidence="1 2">
    <name type="scientific">Hyalomma asiaticum</name>
    <name type="common">Tick</name>
    <dbReference type="NCBI Taxonomy" id="266040"/>
    <lineage>
        <taxon>Eukaryota</taxon>
        <taxon>Metazoa</taxon>
        <taxon>Ecdysozoa</taxon>
        <taxon>Arthropoda</taxon>
        <taxon>Chelicerata</taxon>
        <taxon>Arachnida</taxon>
        <taxon>Acari</taxon>
        <taxon>Parasitiformes</taxon>
        <taxon>Ixodida</taxon>
        <taxon>Ixodoidea</taxon>
        <taxon>Ixodidae</taxon>
        <taxon>Hyalomminae</taxon>
        <taxon>Hyalomma</taxon>
    </lineage>
</organism>
<comment type="caution">
    <text evidence="1">The sequence shown here is derived from an EMBL/GenBank/DDBJ whole genome shotgun (WGS) entry which is preliminary data.</text>
</comment>
<reference evidence="1" key="1">
    <citation type="submission" date="2020-05" db="EMBL/GenBank/DDBJ databases">
        <title>Large-scale comparative analyses of tick genomes elucidate their genetic diversity and vector capacities.</title>
        <authorList>
            <person name="Jia N."/>
            <person name="Wang J."/>
            <person name="Shi W."/>
            <person name="Du L."/>
            <person name="Sun Y."/>
            <person name="Zhan W."/>
            <person name="Jiang J."/>
            <person name="Wang Q."/>
            <person name="Zhang B."/>
            <person name="Ji P."/>
            <person name="Sakyi L.B."/>
            <person name="Cui X."/>
            <person name="Yuan T."/>
            <person name="Jiang B."/>
            <person name="Yang W."/>
            <person name="Lam T.T.-Y."/>
            <person name="Chang Q."/>
            <person name="Ding S."/>
            <person name="Wang X."/>
            <person name="Zhu J."/>
            <person name="Ruan X."/>
            <person name="Zhao L."/>
            <person name="Wei J."/>
            <person name="Que T."/>
            <person name="Du C."/>
            <person name="Cheng J."/>
            <person name="Dai P."/>
            <person name="Han X."/>
            <person name="Huang E."/>
            <person name="Gao Y."/>
            <person name="Liu J."/>
            <person name="Shao H."/>
            <person name="Ye R."/>
            <person name="Li L."/>
            <person name="Wei W."/>
            <person name="Wang X."/>
            <person name="Wang C."/>
            <person name="Yang T."/>
            <person name="Huo Q."/>
            <person name="Li W."/>
            <person name="Guo W."/>
            <person name="Chen H."/>
            <person name="Zhou L."/>
            <person name="Ni X."/>
            <person name="Tian J."/>
            <person name="Zhou Y."/>
            <person name="Sheng Y."/>
            <person name="Liu T."/>
            <person name="Pan Y."/>
            <person name="Xia L."/>
            <person name="Li J."/>
            <person name="Zhao F."/>
            <person name="Cao W."/>
        </authorList>
    </citation>
    <scope>NUCLEOTIDE SEQUENCE</scope>
    <source>
        <strain evidence="1">Hyas-2018</strain>
    </source>
</reference>
<dbReference type="EMBL" id="CM023488">
    <property type="protein sequence ID" value="KAH6923355.1"/>
    <property type="molecule type" value="Genomic_DNA"/>
</dbReference>
<accession>A0ACB7RLS6</accession>